<sequence>MAVTDAVTDATRREFTTGTPTVESMSRLPAPGRLVALDALRGVAALIVLVHHVSMTVPAVSAAYESSAGVEFLSIGWWTTLSPLKLLLAGPEFVLVFFVLSGFVLVRSPLAAPAYDWMAYYPRRVIRLAVPVVISVGLAAAWIYFFPRTGDTGGGAWLARQDNPSLGLGNLLREASIITETSRPDVNPPLWSLAWEMWFSLLLPVGVVLAAATRRWTALWAVLFLAISAYGYVTGIEPLMYLPAFALGALLAANFESLQASAATLAARRWGTAAWIGLTALGPLLLIVHWLARPLLTGPLSDLTLALRVPGAVLVVAAVALWPPLQRPLTARPLVWLGTVSFTLYLVHFPIVVTFGNLFGPEFWWLGALVSVPLSLVFAQLMTRWVERPSLKLAAAAGRAFAHPFHAAGTATADR</sequence>
<gene>
    <name evidence="3" type="ORF">E3T48_14585</name>
</gene>
<accession>A0A4V3IUI6</accession>
<feature type="transmembrane region" description="Helical" evidence="1">
    <location>
        <begin position="125"/>
        <end position="145"/>
    </location>
</feature>
<keyword evidence="1" id="KW-0812">Transmembrane</keyword>
<keyword evidence="4" id="KW-1185">Reference proteome</keyword>
<evidence type="ECO:0000256" key="1">
    <source>
        <dbReference type="SAM" id="Phobius"/>
    </source>
</evidence>
<comment type="caution">
    <text evidence="3">The sequence shown here is derived from an EMBL/GenBank/DDBJ whole genome shotgun (WGS) entry which is preliminary data.</text>
</comment>
<keyword evidence="3" id="KW-0012">Acyltransferase</keyword>
<feature type="transmembrane region" description="Helical" evidence="1">
    <location>
        <begin position="84"/>
        <end position="105"/>
    </location>
</feature>
<feature type="domain" description="Acyltransferase 3" evidence="2">
    <location>
        <begin position="35"/>
        <end position="383"/>
    </location>
</feature>
<dbReference type="InterPro" id="IPR002656">
    <property type="entry name" value="Acyl_transf_3_dom"/>
</dbReference>
<dbReference type="Pfam" id="PF01757">
    <property type="entry name" value="Acyl_transf_3"/>
    <property type="match status" value="1"/>
</dbReference>
<reference evidence="3 4" key="1">
    <citation type="submission" date="2019-03" db="EMBL/GenBank/DDBJ databases">
        <title>Genomics of glacier-inhabiting Cryobacterium strains.</title>
        <authorList>
            <person name="Liu Q."/>
            <person name="Xin Y.-H."/>
        </authorList>
    </citation>
    <scope>NUCLEOTIDE SEQUENCE [LARGE SCALE GENOMIC DNA]</scope>
    <source>
        <strain evidence="3 4">Hh4</strain>
    </source>
</reference>
<evidence type="ECO:0000259" key="2">
    <source>
        <dbReference type="Pfam" id="PF01757"/>
    </source>
</evidence>
<feature type="transmembrane region" description="Helical" evidence="1">
    <location>
        <begin position="303"/>
        <end position="322"/>
    </location>
</feature>
<feature type="transmembrane region" description="Helical" evidence="1">
    <location>
        <begin position="216"/>
        <end position="233"/>
    </location>
</feature>
<evidence type="ECO:0000313" key="3">
    <source>
        <dbReference type="EMBL" id="TFD73286.1"/>
    </source>
</evidence>
<dbReference type="Proteomes" id="UP000298313">
    <property type="component" value="Unassembled WGS sequence"/>
</dbReference>
<organism evidence="3 4">
    <name type="scientific">Cryobacterium fucosi</name>
    <dbReference type="NCBI Taxonomy" id="1259157"/>
    <lineage>
        <taxon>Bacteria</taxon>
        <taxon>Bacillati</taxon>
        <taxon>Actinomycetota</taxon>
        <taxon>Actinomycetes</taxon>
        <taxon>Micrococcales</taxon>
        <taxon>Microbacteriaceae</taxon>
        <taxon>Cryobacterium</taxon>
    </lineage>
</organism>
<name>A0A4V3IUI6_9MICO</name>
<feature type="transmembrane region" description="Helical" evidence="1">
    <location>
        <begin position="190"/>
        <end position="209"/>
    </location>
</feature>
<feature type="transmembrane region" description="Helical" evidence="1">
    <location>
        <begin position="43"/>
        <end position="64"/>
    </location>
</feature>
<evidence type="ECO:0000313" key="4">
    <source>
        <dbReference type="Proteomes" id="UP000298313"/>
    </source>
</evidence>
<dbReference type="EMBL" id="SOHH01000098">
    <property type="protein sequence ID" value="TFD73286.1"/>
    <property type="molecule type" value="Genomic_DNA"/>
</dbReference>
<proteinExistence type="predicted"/>
<keyword evidence="1" id="KW-0472">Membrane</keyword>
<feature type="transmembrane region" description="Helical" evidence="1">
    <location>
        <begin position="363"/>
        <end position="382"/>
    </location>
</feature>
<dbReference type="InterPro" id="IPR050879">
    <property type="entry name" value="Acyltransferase_3"/>
</dbReference>
<dbReference type="GO" id="GO:0016747">
    <property type="term" value="F:acyltransferase activity, transferring groups other than amino-acyl groups"/>
    <property type="evidence" value="ECO:0007669"/>
    <property type="project" value="InterPro"/>
</dbReference>
<feature type="transmembrane region" description="Helical" evidence="1">
    <location>
        <begin position="270"/>
        <end position="291"/>
    </location>
</feature>
<protein>
    <submittedName>
        <fullName evidence="3">Acyltransferase</fullName>
    </submittedName>
</protein>
<feature type="transmembrane region" description="Helical" evidence="1">
    <location>
        <begin position="334"/>
        <end position="357"/>
    </location>
</feature>
<dbReference type="PANTHER" id="PTHR23028">
    <property type="entry name" value="ACETYLTRANSFERASE"/>
    <property type="match status" value="1"/>
</dbReference>
<keyword evidence="1" id="KW-1133">Transmembrane helix</keyword>
<dbReference type="AlphaFoldDB" id="A0A4V3IUI6"/>
<dbReference type="OrthoDB" id="9796461at2"/>
<keyword evidence="3" id="KW-0808">Transferase</keyword>